<sequence length="233" mass="24787">MGRRYGLRSSLARKDIALHSCRGRTALVTSANQPLGREAVIALAYAGAQVVLHHHRSTHIRHVVEEACASAGRARSVAADLRSPAAAEMLATRTREIVGERLDNLVINGEAARAPLMEEATIEEFDLIVAAHVRAPFFLTRHLLPILHKGASIIVIAPVAGKEDASRAAGRLMVGLADYLASQLSGRGIRFNTILPADGGWHGPGAMQFAETVAFLASEDANGISGNVHHVGH</sequence>
<reference evidence="2 3" key="1">
    <citation type="submission" date="2018-05" db="EMBL/GenBank/DDBJ databases">
        <title>Acuticoccus sediminis sp. nov., isolated from deep-sea sediment of Indian Ocean.</title>
        <authorList>
            <person name="Liu X."/>
            <person name="Lai Q."/>
            <person name="Du Y."/>
            <person name="Sun F."/>
            <person name="Zhang X."/>
            <person name="Wang S."/>
            <person name="Shao Z."/>
        </authorList>
    </citation>
    <scope>NUCLEOTIDE SEQUENCE [LARGE SCALE GENOMIC DNA]</scope>
    <source>
        <strain evidence="2 3">PTG4-2</strain>
    </source>
</reference>
<evidence type="ECO:0000313" key="2">
    <source>
        <dbReference type="EMBL" id="RAH96386.1"/>
    </source>
</evidence>
<evidence type="ECO:0000256" key="1">
    <source>
        <dbReference type="ARBA" id="ARBA00006484"/>
    </source>
</evidence>
<dbReference type="InterPro" id="IPR036291">
    <property type="entry name" value="NAD(P)-bd_dom_sf"/>
</dbReference>
<dbReference type="SUPFAM" id="SSF51735">
    <property type="entry name" value="NAD(P)-binding Rossmann-fold domains"/>
    <property type="match status" value="1"/>
</dbReference>
<dbReference type="InterPro" id="IPR002347">
    <property type="entry name" value="SDR_fam"/>
</dbReference>
<comment type="similarity">
    <text evidence="1">Belongs to the short-chain dehydrogenases/reductases (SDR) family.</text>
</comment>
<dbReference type="Proteomes" id="UP000249590">
    <property type="component" value="Unassembled WGS sequence"/>
</dbReference>
<organism evidence="2 3">
    <name type="scientific">Acuticoccus sediminis</name>
    <dbReference type="NCBI Taxonomy" id="2184697"/>
    <lineage>
        <taxon>Bacteria</taxon>
        <taxon>Pseudomonadati</taxon>
        <taxon>Pseudomonadota</taxon>
        <taxon>Alphaproteobacteria</taxon>
        <taxon>Hyphomicrobiales</taxon>
        <taxon>Amorphaceae</taxon>
        <taxon>Acuticoccus</taxon>
    </lineage>
</organism>
<dbReference type="InterPro" id="IPR050259">
    <property type="entry name" value="SDR"/>
</dbReference>
<evidence type="ECO:0000313" key="3">
    <source>
        <dbReference type="Proteomes" id="UP000249590"/>
    </source>
</evidence>
<proteinExistence type="inferred from homology"/>
<comment type="caution">
    <text evidence="2">The sequence shown here is derived from an EMBL/GenBank/DDBJ whole genome shotgun (WGS) entry which is preliminary data.</text>
</comment>
<dbReference type="EMBL" id="QHHQ01000013">
    <property type="protein sequence ID" value="RAH96386.1"/>
    <property type="molecule type" value="Genomic_DNA"/>
</dbReference>
<dbReference type="AlphaFoldDB" id="A0A8B2NKD2"/>
<keyword evidence="3" id="KW-1185">Reference proteome</keyword>
<protein>
    <submittedName>
        <fullName evidence="2">Oxidoreductase</fullName>
    </submittedName>
</protein>
<gene>
    <name evidence="2" type="ORF">DLJ53_32575</name>
</gene>
<dbReference type="CDD" id="cd05233">
    <property type="entry name" value="SDR_c"/>
    <property type="match status" value="1"/>
</dbReference>
<dbReference type="Gene3D" id="3.40.50.720">
    <property type="entry name" value="NAD(P)-binding Rossmann-like Domain"/>
    <property type="match status" value="1"/>
</dbReference>
<dbReference type="Pfam" id="PF00106">
    <property type="entry name" value="adh_short"/>
    <property type="match status" value="1"/>
</dbReference>
<name>A0A8B2NKD2_9HYPH</name>
<dbReference type="PANTHER" id="PTHR42879">
    <property type="entry name" value="3-OXOACYL-(ACYL-CARRIER-PROTEIN) REDUCTASE"/>
    <property type="match status" value="1"/>
</dbReference>
<accession>A0A8B2NKD2</accession>